<evidence type="ECO:0000256" key="2">
    <source>
        <dbReference type="ARBA" id="ARBA00022670"/>
    </source>
</evidence>
<dbReference type="Pfam" id="PF09668">
    <property type="entry name" value="Asp_protease"/>
    <property type="match status" value="1"/>
</dbReference>
<sequence>FQSESPFIMHITVCDLDRIVNVDLTDDCPIENLLALVMADLENDSHDASLVQLLKNGVDVLGTERSKTLMECGLSDGDLLLYSYATASSSSSFAAPVAVANSLAGPSSVAPSSLGDGLDDKRKRLAQLLGQGMQELAKKLKPAKTPEEEEDEKCRKLFEQMSRPDVKSNVYSTRKELLEQYLKNPTDYDGFKREFQAFMAEEKRKIEAIQNPFSAEGQALVLERIRLENCNKMYEEAMEKMPEAFVQVHMLYVKIVVNGAPTFAFIDSGAQISFMALSFVQQANLEHKIDKRFQGIVSGIGGTDRMVGRIYSCEFEIGDAKFDAKVDVMNDKFDVLIGLDFMRRHRCCIDLARNRLSFNENTYAEFLSDAEIKEWQNERDHLRDSKFKVDEDKLAQLLGMGFTQKDSEEALRNSANDVPDAVRALFAQAQKDADDIANAGEDGQKMEQ</sequence>
<dbReference type="InterPro" id="IPR019103">
    <property type="entry name" value="Peptidase_aspartic_DDI1-type"/>
</dbReference>
<accession>A0AAV5UI88</accession>
<dbReference type="Gene3D" id="2.40.70.10">
    <property type="entry name" value="Acid Proteases"/>
    <property type="match status" value="1"/>
</dbReference>
<dbReference type="PANTHER" id="PTHR12917:SF1">
    <property type="entry name" value="AT13091P"/>
    <property type="match status" value="1"/>
</dbReference>
<dbReference type="EMBL" id="BTSX01000006">
    <property type="protein sequence ID" value="GMT06694.1"/>
    <property type="molecule type" value="Genomic_DNA"/>
</dbReference>
<keyword evidence="7" id="KW-1185">Reference proteome</keyword>
<dbReference type="SMART" id="SM00165">
    <property type="entry name" value="UBA"/>
    <property type="match status" value="1"/>
</dbReference>
<evidence type="ECO:0000313" key="7">
    <source>
        <dbReference type="Proteomes" id="UP001432027"/>
    </source>
</evidence>
<dbReference type="Gene3D" id="3.10.20.90">
    <property type="entry name" value="Phosphatidylinositol 3-kinase Catalytic Subunit, Chain A, domain 1"/>
    <property type="match status" value="1"/>
</dbReference>
<evidence type="ECO:0000256" key="3">
    <source>
        <dbReference type="ARBA" id="ARBA00022750"/>
    </source>
</evidence>
<keyword evidence="4" id="KW-0378">Hydrolase</keyword>
<dbReference type="Gene3D" id="1.10.8.10">
    <property type="entry name" value="DNA helicase RuvA subunit, C-terminal domain"/>
    <property type="match status" value="1"/>
</dbReference>
<gene>
    <name evidence="6" type="ORF">PENTCL1PPCAC_28868</name>
</gene>
<dbReference type="InterPro" id="IPR021109">
    <property type="entry name" value="Peptidase_aspartic_dom_sf"/>
</dbReference>
<comment type="similarity">
    <text evidence="1">Belongs to the DDI1 family.</text>
</comment>
<dbReference type="SUPFAM" id="SSF46934">
    <property type="entry name" value="UBA-like"/>
    <property type="match status" value="1"/>
</dbReference>
<dbReference type="Proteomes" id="UP001432027">
    <property type="component" value="Unassembled WGS sequence"/>
</dbReference>
<reference evidence="6" key="1">
    <citation type="submission" date="2023-10" db="EMBL/GenBank/DDBJ databases">
        <title>Genome assembly of Pristionchus species.</title>
        <authorList>
            <person name="Yoshida K."/>
            <person name="Sommer R.J."/>
        </authorList>
    </citation>
    <scope>NUCLEOTIDE SEQUENCE</scope>
    <source>
        <strain evidence="6">RS0144</strain>
    </source>
</reference>
<evidence type="ECO:0000256" key="4">
    <source>
        <dbReference type="ARBA" id="ARBA00022801"/>
    </source>
</evidence>
<dbReference type="PROSITE" id="PS50030">
    <property type="entry name" value="UBA"/>
    <property type="match status" value="1"/>
</dbReference>
<dbReference type="GO" id="GO:0004190">
    <property type="term" value="F:aspartic-type endopeptidase activity"/>
    <property type="evidence" value="ECO:0007669"/>
    <property type="project" value="UniProtKB-KW"/>
</dbReference>
<evidence type="ECO:0000313" key="6">
    <source>
        <dbReference type="EMBL" id="GMT06694.1"/>
    </source>
</evidence>
<name>A0AAV5UI88_9BILA</name>
<evidence type="ECO:0000259" key="5">
    <source>
        <dbReference type="PROSITE" id="PS50030"/>
    </source>
</evidence>
<protein>
    <recommendedName>
        <fullName evidence="5">UBA domain-containing protein</fullName>
    </recommendedName>
</protein>
<keyword evidence="3" id="KW-0064">Aspartyl protease</keyword>
<dbReference type="PANTHER" id="PTHR12917">
    <property type="entry name" value="ASPARTYL PROTEASE DDI-RELATED"/>
    <property type="match status" value="1"/>
</dbReference>
<dbReference type="AlphaFoldDB" id="A0AAV5UI88"/>
<organism evidence="6 7">
    <name type="scientific">Pristionchus entomophagus</name>
    <dbReference type="NCBI Taxonomy" id="358040"/>
    <lineage>
        <taxon>Eukaryota</taxon>
        <taxon>Metazoa</taxon>
        <taxon>Ecdysozoa</taxon>
        <taxon>Nematoda</taxon>
        <taxon>Chromadorea</taxon>
        <taxon>Rhabditida</taxon>
        <taxon>Rhabditina</taxon>
        <taxon>Diplogasteromorpha</taxon>
        <taxon>Diplogasteroidea</taxon>
        <taxon>Neodiplogasteridae</taxon>
        <taxon>Pristionchus</taxon>
    </lineage>
</organism>
<keyword evidence="2" id="KW-0645">Protease</keyword>
<dbReference type="Pfam" id="PF00627">
    <property type="entry name" value="UBA"/>
    <property type="match status" value="1"/>
</dbReference>
<dbReference type="InterPro" id="IPR015940">
    <property type="entry name" value="UBA"/>
</dbReference>
<dbReference type="SUPFAM" id="SSF50630">
    <property type="entry name" value="Acid proteases"/>
    <property type="match status" value="1"/>
</dbReference>
<comment type="caution">
    <text evidence="6">The sequence shown here is derived from an EMBL/GenBank/DDBJ whole genome shotgun (WGS) entry which is preliminary data.</text>
</comment>
<dbReference type="CDD" id="cd14291">
    <property type="entry name" value="UBA1_NUB1_like"/>
    <property type="match status" value="1"/>
</dbReference>
<feature type="non-terminal residue" evidence="6">
    <location>
        <position position="1"/>
    </location>
</feature>
<dbReference type="InterPro" id="IPR009060">
    <property type="entry name" value="UBA-like_sf"/>
</dbReference>
<proteinExistence type="inferred from homology"/>
<evidence type="ECO:0000256" key="1">
    <source>
        <dbReference type="ARBA" id="ARBA00009136"/>
    </source>
</evidence>
<feature type="domain" description="UBA" evidence="5">
    <location>
        <begin position="388"/>
        <end position="428"/>
    </location>
</feature>
<dbReference type="GO" id="GO:0006508">
    <property type="term" value="P:proteolysis"/>
    <property type="evidence" value="ECO:0007669"/>
    <property type="project" value="UniProtKB-KW"/>
</dbReference>